<dbReference type="RefSeq" id="WP_184248920.1">
    <property type="nucleotide sequence ID" value="NZ_JACHLR010000020.1"/>
</dbReference>
<proteinExistence type="predicted"/>
<organism evidence="2 3">
    <name type="scientific">Novosphingobium chloroacetimidivorans</name>
    <dbReference type="NCBI Taxonomy" id="1428314"/>
    <lineage>
        <taxon>Bacteria</taxon>
        <taxon>Pseudomonadati</taxon>
        <taxon>Pseudomonadota</taxon>
        <taxon>Alphaproteobacteria</taxon>
        <taxon>Sphingomonadales</taxon>
        <taxon>Sphingomonadaceae</taxon>
        <taxon>Novosphingobium</taxon>
    </lineage>
</organism>
<dbReference type="AlphaFoldDB" id="A0A7W7KDZ2"/>
<accession>A0A7W7KDZ2</accession>
<protein>
    <recommendedName>
        <fullName evidence="1">Type VI secretion system spike protein VgrG3-like C-terminal domain-containing protein</fullName>
    </recommendedName>
</protein>
<sequence>MTAQAKIATTTGLNVTTRSRALQDVVWSTAVQHGPSSGLISGVIGELGLAPTHAAFDKALIMAVYGERGRRGADGKLHYFRKSSDTFQDGVAKRFGREVKDALDILAAEQALSSASKALPQPATAETATVVDIAPPAAVAPVVADGAVAAVKRAKIKLSDDDVRRTIEKYGDAEANAEFLGRRKVLIVLRQNTITRQYRKGCYDLLLIVHRQADGSVKPSRMPINTEPAGEYAFDLGNKNRAKYGCDTDREGRQDLGRLVAGTYDYTRQASNFLMLPIPRRATSR</sequence>
<keyword evidence="3" id="KW-1185">Reference proteome</keyword>
<dbReference type="InterPro" id="IPR049073">
    <property type="entry name" value="T6SS_VgrG3-like_C"/>
</dbReference>
<evidence type="ECO:0000259" key="1">
    <source>
        <dbReference type="Pfam" id="PF21277"/>
    </source>
</evidence>
<dbReference type="EMBL" id="JACHLR010000020">
    <property type="protein sequence ID" value="MBB4860328.1"/>
    <property type="molecule type" value="Genomic_DNA"/>
</dbReference>
<dbReference type="Proteomes" id="UP000555448">
    <property type="component" value="Unassembled WGS sequence"/>
</dbReference>
<evidence type="ECO:0000313" key="2">
    <source>
        <dbReference type="EMBL" id="MBB4860328.1"/>
    </source>
</evidence>
<reference evidence="2 3" key="1">
    <citation type="submission" date="2020-08" db="EMBL/GenBank/DDBJ databases">
        <title>Functional genomics of gut bacteria from endangered species of beetles.</title>
        <authorList>
            <person name="Carlos-Shanley C."/>
        </authorList>
    </citation>
    <scope>NUCLEOTIDE SEQUENCE [LARGE SCALE GENOMIC DNA]</scope>
    <source>
        <strain evidence="2 3">S00245</strain>
    </source>
</reference>
<comment type="caution">
    <text evidence="2">The sequence shown here is derived from an EMBL/GenBank/DDBJ whole genome shotgun (WGS) entry which is preliminary data.</text>
</comment>
<feature type="domain" description="Type VI secretion system spike protein VgrG3-like C-terminal" evidence="1">
    <location>
        <begin position="8"/>
        <end position="98"/>
    </location>
</feature>
<evidence type="ECO:0000313" key="3">
    <source>
        <dbReference type="Proteomes" id="UP000555448"/>
    </source>
</evidence>
<gene>
    <name evidence="2" type="ORF">HNO88_003671</name>
</gene>
<name>A0A7W7KDZ2_9SPHN</name>
<dbReference type="Pfam" id="PF21277">
    <property type="entry name" value="T6SS_VgrG3-like_C"/>
    <property type="match status" value="1"/>
</dbReference>